<keyword evidence="2" id="KW-0520">NAD</keyword>
<keyword evidence="1" id="KW-0560">Oxidoreductase</keyword>
<dbReference type="Gene3D" id="3.40.50.720">
    <property type="entry name" value="NAD(P)-binding Rossmann-like Domain"/>
    <property type="match status" value="1"/>
</dbReference>
<dbReference type="Gene3D" id="1.10.1040.10">
    <property type="entry name" value="N-(1-d-carboxylethyl)-l-norvaline Dehydrogenase, domain 2"/>
    <property type="match status" value="1"/>
</dbReference>
<dbReference type="RefSeq" id="WP_090881483.1">
    <property type="nucleotide sequence ID" value="NZ_FOGG01000003.1"/>
</dbReference>
<proteinExistence type="predicted"/>
<dbReference type="InterPro" id="IPR029154">
    <property type="entry name" value="HIBADH-like_NADP-bd"/>
</dbReference>
<dbReference type="Pfam" id="PF03446">
    <property type="entry name" value="NAD_binding_2"/>
    <property type="match status" value="1"/>
</dbReference>
<evidence type="ECO:0000259" key="4">
    <source>
        <dbReference type="Pfam" id="PF03446"/>
    </source>
</evidence>
<gene>
    <name evidence="6" type="ORF">SAMN04488023_103101</name>
</gene>
<dbReference type="GO" id="GO:0050661">
    <property type="term" value="F:NADP binding"/>
    <property type="evidence" value="ECO:0007669"/>
    <property type="project" value="InterPro"/>
</dbReference>
<keyword evidence="7" id="KW-1185">Reference proteome</keyword>
<dbReference type="AlphaFoldDB" id="A0A1H9KQ38"/>
<dbReference type="PANTHER" id="PTHR43580:SF2">
    <property type="entry name" value="CYTOKINE-LIKE NUCLEAR FACTOR N-PAC"/>
    <property type="match status" value="1"/>
</dbReference>
<evidence type="ECO:0000256" key="3">
    <source>
        <dbReference type="PIRSR" id="PIRSR000103-1"/>
    </source>
</evidence>
<protein>
    <submittedName>
        <fullName evidence="6">3-hydroxyisobutyrate dehydrogenase</fullName>
    </submittedName>
</protein>
<dbReference type="OrthoDB" id="9786703at2"/>
<dbReference type="InterPro" id="IPR015815">
    <property type="entry name" value="HIBADH-related"/>
</dbReference>
<dbReference type="Pfam" id="PF14833">
    <property type="entry name" value="NAD_binding_11"/>
    <property type="match status" value="1"/>
</dbReference>
<dbReference type="InterPro" id="IPR006115">
    <property type="entry name" value="6PGDH_NADP-bd"/>
</dbReference>
<evidence type="ECO:0000259" key="5">
    <source>
        <dbReference type="Pfam" id="PF14833"/>
    </source>
</evidence>
<dbReference type="GO" id="GO:0016491">
    <property type="term" value="F:oxidoreductase activity"/>
    <property type="evidence" value="ECO:0007669"/>
    <property type="project" value="UniProtKB-KW"/>
</dbReference>
<dbReference type="PIRSF" id="PIRSF000103">
    <property type="entry name" value="HIBADH"/>
    <property type="match status" value="1"/>
</dbReference>
<dbReference type="SUPFAM" id="SSF51735">
    <property type="entry name" value="NAD(P)-binding Rossmann-fold domains"/>
    <property type="match status" value="1"/>
</dbReference>
<evidence type="ECO:0000313" key="7">
    <source>
        <dbReference type="Proteomes" id="UP000199572"/>
    </source>
</evidence>
<dbReference type="InterPro" id="IPR036291">
    <property type="entry name" value="NAD(P)-bd_dom_sf"/>
</dbReference>
<reference evidence="6 7" key="1">
    <citation type="submission" date="2016-10" db="EMBL/GenBank/DDBJ databases">
        <authorList>
            <person name="de Groot N.N."/>
        </authorList>
    </citation>
    <scope>NUCLEOTIDE SEQUENCE [LARGE SCALE GENOMIC DNA]</scope>
    <source>
        <strain evidence="6 7">DSM 18610</strain>
    </source>
</reference>
<dbReference type="InterPro" id="IPR013328">
    <property type="entry name" value="6PGD_dom2"/>
</dbReference>
<evidence type="ECO:0000256" key="1">
    <source>
        <dbReference type="ARBA" id="ARBA00023002"/>
    </source>
</evidence>
<dbReference type="InterPro" id="IPR008927">
    <property type="entry name" value="6-PGluconate_DH-like_C_sf"/>
</dbReference>
<evidence type="ECO:0000256" key="2">
    <source>
        <dbReference type="ARBA" id="ARBA00023027"/>
    </source>
</evidence>
<dbReference type="SUPFAM" id="SSF48179">
    <property type="entry name" value="6-phosphogluconate dehydrogenase C-terminal domain-like"/>
    <property type="match status" value="1"/>
</dbReference>
<accession>A0A1H9KQ38</accession>
<organism evidence="6 7">
    <name type="scientific">Pedobacter rhizosphaerae</name>
    <dbReference type="NCBI Taxonomy" id="390241"/>
    <lineage>
        <taxon>Bacteria</taxon>
        <taxon>Pseudomonadati</taxon>
        <taxon>Bacteroidota</taxon>
        <taxon>Sphingobacteriia</taxon>
        <taxon>Sphingobacteriales</taxon>
        <taxon>Sphingobacteriaceae</taxon>
        <taxon>Pedobacter</taxon>
    </lineage>
</organism>
<sequence>MEKQQLQIGWIGLGNMGNPMAKRIVNAGFALQVYNRSVDKSQALAEAGAQVASSVSSLVKDADIIFTMLSDDQAVKSVYQDAGLLANAAGKLFIDMSTIKPDTAIELSNMVKTAGASFLSAPVSGSTKPAADGQLIILCSGAAADFEMAKPLFEVLGKKALLLGDIGMGSKAKLAINYLVALMYLGLAETVLFAEQNGISRTDMLDIINEGALGGGLTRSKTPLIINDDYQPAFALKLMEKDVRLAIEEGASFPLTQAMYQAYADGVKNGYAEDDVMAILKSIQVDDNKA</sequence>
<dbReference type="InterPro" id="IPR051265">
    <property type="entry name" value="HIBADH-related_NP60_sf"/>
</dbReference>
<feature type="active site" evidence="3">
    <location>
        <position position="173"/>
    </location>
</feature>
<feature type="domain" description="6-phosphogluconate dehydrogenase NADP-binding" evidence="4">
    <location>
        <begin position="7"/>
        <end position="163"/>
    </location>
</feature>
<name>A0A1H9KQ38_9SPHI</name>
<dbReference type="GO" id="GO:0051287">
    <property type="term" value="F:NAD binding"/>
    <property type="evidence" value="ECO:0007669"/>
    <property type="project" value="InterPro"/>
</dbReference>
<dbReference type="PANTHER" id="PTHR43580">
    <property type="entry name" value="OXIDOREDUCTASE GLYR1-RELATED"/>
    <property type="match status" value="1"/>
</dbReference>
<dbReference type="EMBL" id="FOGG01000003">
    <property type="protein sequence ID" value="SER01266.1"/>
    <property type="molecule type" value="Genomic_DNA"/>
</dbReference>
<evidence type="ECO:0000313" key="6">
    <source>
        <dbReference type="EMBL" id="SER01266.1"/>
    </source>
</evidence>
<dbReference type="STRING" id="390241.SAMN04488023_103101"/>
<feature type="domain" description="3-hydroxyisobutyrate dehydrogenase-like NAD-binding" evidence="5">
    <location>
        <begin position="167"/>
        <end position="282"/>
    </location>
</feature>
<dbReference type="Proteomes" id="UP000199572">
    <property type="component" value="Unassembled WGS sequence"/>
</dbReference>